<evidence type="ECO:0000256" key="1">
    <source>
        <dbReference type="SAM" id="MobiDB-lite"/>
    </source>
</evidence>
<dbReference type="InterPro" id="IPR027417">
    <property type="entry name" value="P-loop_NTPase"/>
</dbReference>
<accession>A0ABQ5P046</accession>
<evidence type="ECO:0000313" key="2">
    <source>
        <dbReference type="EMBL" id="GLF95887.1"/>
    </source>
</evidence>
<dbReference type="SUPFAM" id="SSF52540">
    <property type="entry name" value="P-loop containing nucleoside triphosphate hydrolases"/>
    <property type="match status" value="1"/>
</dbReference>
<dbReference type="Proteomes" id="UP001291653">
    <property type="component" value="Unassembled WGS sequence"/>
</dbReference>
<name>A0ABQ5P046_9ACTN</name>
<protein>
    <submittedName>
        <fullName evidence="2">Tetratricopeptide repeat protein</fullName>
    </submittedName>
</protein>
<comment type="caution">
    <text evidence="2">The sequence shown here is derived from an EMBL/GenBank/DDBJ whole genome shotgun (WGS) entry which is preliminary data.</text>
</comment>
<dbReference type="SUPFAM" id="SSF81901">
    <property type="entry name" value="HCP-like"/>
    <property type="match status" value="2"/>
</dbReference>
<reference evidence="2 3" key="1">
    <citation type="submission" date="2022-10" db="EMBL/GenBank/DDBJ databases">
        <title>Draft genome sequence of Streptomyces sp. YSPA8.</title>
        <authorList>
            <person name="Moriuchi R."/>
            <person name="Dohra H."/>
            <person name="Yamamura H."/>
            <person name="Kodani S."/>
        </authorList>
    </citation>
    <scope>NUCLEOTIDE SEQUENCE [LARGE SCALE GENOMIC DNA]</scope>
    <source>
        <strain evidence="2 3">YSPA8</strain>
    </source>
</reference>
<feature type="region of interest" description="Disordered" evidence="1">
    <location>
        <begin position="31"/>
        <end position="80"/>
    </location>
</feature>
<dbReference type="InterPro" id="IPR011990">
    <property type="entry name" value="TPR-like_helical_dom_sf"/>
</dbReference>
<feature type="region of interest" description="Disordered" evidence="1">
    <location>
        <begin position="910"/>
        <end position="934"/>
    </location>
</feature>
<dbReference type="EMBL" id="BSBI01000006">
    <property type="protein sequence ID" value="GLF95887.1"/>
    <property type="molecule type" value="Genomic_DNA"/>
</dbReference>
<dbReference type="RefSeq" id="WP_323447934.1">
    <property type="nucleotide sequence ID" value="NZ_BSBI01000006.1"/>
</dbReference>
<gene>
    <name evidence="2" type="ORF">SYYSPA8_16340</name>
</gene>
<sequence>MTRPPLESSASASGELCRQLRDLEGRAKAALVRDGRGYSRRQASEALGRPPYSRPVAGQRISSWVPLRQDREPQVPSDRNSDDVLALIRLWSSWAGEKPDERSWRNLLEKARSARAAHPGPAGPGQPVTEATDPFALQVQESIDAAGAGAGVPLPVLPPYAPRQHDRWLAGVVGSVAQRATGEAAGAIAVLVGGSSTGKTRACWEALRLLPADWRLVHPLVPGPAEALITALDRVRPRTVLWLDEIHDYLSGERGAEAAARLREAFADPARGPLLVLGTTWPGAWTALVRARRKGERGDPRASVRALLTCRHHRVPDTFEEEGLPELRRLAAVDPRIREALECAEEGQITQYLAGGRALVDRYDTATALQRALIEPAMDALRLGHDTGLPRLLLEAALPHYLTGQQYEWVADGDIDSALAELGEPWRGTRGPLTDLTVRAPGRPLVRTGSVRLAPYLDQHGRRTRRTGAPPAGFWDTLVDHASPRSLIALAASARDRGHLRIAFRLLTAAAEAGVPGAVPTVSQLLSEEGRYEEALLWCGPPAEAGDAEAMSRVAGIMEMARRPAEAVAWHRRAAEAGHSASWSSAGHLLRSGGHLREAEECLRRAVDAGVRGSHGELASLLAGTGRTEEALVHHRRDAETEGGHAVAQTAALMRERGDSGVDILAWLLSRVADENRTKDPVFRWAWGALVTHLAEDTGSRDLIRRAATSAGAGPEATRELTALADLAERVAAGEHLRGAPDTAEAAEALRREGSLEEALAIYEAEAQAEAQSTGNRDAAVQAAALHEQLGRPASALDRYRRAAEQGHPDALGQTARLMTGAVGEDETFVWLRTCADGLAAEGRPDQRSTAAELLHAAGRTDEALAWLHDASRAGDPYAWIQYAELLESADRSEDARRLRRYGWEPGGAISAPWSAAPPEHLAHRSPGTGEGRQ</sequence>
<evidence type="ECO:0000313" key="3">
    <source>
        <dbReference type="Proteomes" id="UP001291653"/>
    </source>
</evidence>
<dbReference type="Gene3D" id="1.25.40.10">
    <property type="entry name" value="Tetratricopeptide repeat domain"/>
    <property type="match status" value="2"/>
</dbReference>
<proteinExistence type="predicted"/>
<keyword evidence="3" id="KW-1185">Reference proteome</keyword>
<organism evidence="2 3">
    <name type="scientific">Streptomyces yaizuensis</name>
    <dbReference type="NCBI Taxonomy" id="2989713"/>
    <lineage>
        <taxon>Bacteria</taxon>
        <taxon>Bacillati</taxon>
        <taxon>Actinomycetota</taxon>
        <taxon>Actinomycetes</taxon>
        <taxon>Kitasatosporales</taxon>
        <taxon>Streptomycetaceae</taxon>
        <taxon>Streptomyces</taxon>
    </lineage>
</organism>